<evidence type="ECO:0000256" key="8">
    <source>
        <dbReference type="ARBA" id="ARBA00023316"/>
    </source>
</evidence>
<name>A0A067SGE8_GALM3</name>
<reference evidence="12" key="1">
    <citation type="journal article" date="2014" name="Proc. Natl. Acad. Sci. U.S.A.">
        <title>Extensive sampling of basidiomycete genomes demonstrates inadequacy of the white-rot/brown-rot paradigm for wood decay fungi.</title>
        <authorList>
            <person name="Riley R."/>
            <person name="Salamov A.A."/>
            <person name="Brown D.W."/>
            <person name="Nagy L.G."/>
            <person name="Floudas D."/>
            <person name="Held B.W."/>
            <person name="Levasseur A."/>
            <person name="Lombard V."/>
            <person name="Morin E."/>
            <person name="Otillar R."/>
            <person name="Lindquist E.A."/>
            <person name="Sun H."/>
            <person name="LaButti K.M."/>
            <person name="Schmutz J."/>
            <person name="Jabbour D."/>
            <person name="Luo H."/>
            <person name="Baker S.E."/>
            <person name="Pisabarro A.G."/>
            <person name="Walton J.D."/>
            <person name="Blanchette R.A."/>
            <person name="Henrissat B."/>
            <person name="Martin F."/>
            <person name="Cullen D."/>
            <person name="Hibbett D.S."/>
            <person name="Grigoriev I.V."/>
        </authorList>
    </citation>
    <scope>NUCLEOTIDE SEQUENCE [LARGE SCALE GENOMIC DNA]</scope>
    <source>
        <strain evidence="12">CBS 339.88</strain>
    </source>
</reference>
<feature type="domain" description="GH16" evidence="10">
    <location>
        <begin position="147"/>
        <end position="516"/>
    </location>
</feature>
<evidence type="ECO:0000256" key="6">
    <source>
        <dbReference type="ARBA" id="ARBA00023136"/>
    </source>
</evidence>
<keyword evidence="3 9" id="KW-0812">Transmembrane</keyword>
<protein>
    <recommendedName>
        <fullName evidence="10">GH16 domain-containing protein</fullName>
    </recommendedName>
</protein>
<dbReference type="PROSITE" id="PS51762">
    <property type="entry name" value="GH16_2"/>
    <property type="match status" value="1"/>
</dbReference>
<dbReference type="GO" id="GO:0015926">
    <property type="term" value="F:glucosidase activity"/>
    <property type="evidence" value="ECO:0007669"/>
    <property type="project" value="TreeGrafter"/>
</dbReference>
<comment type="similarity">
    <text evidence="2">Belongs to the SKN1/KRE6 family.</text>
</comment>
<dbReference type="SUPFAM" id="SSF49899">
    <property type="entry name" value="Concanavalin A-like lectins/glucanases"/>
    <property type="match status" value="1"/>
</dbReference>
<dbReference type="OrthoDB" id="412647at2759"/>
<dbReference type="InterPro" id="IPR005629">
    <property type="entry name" value="Skn1/Kre6/Sbg1"/>
</dbReference>
<proteinExistence type="inferred from homology"/>
<keyword evidence="6 9" id="KW-0472">Membrane</keyword>
<evidence type="ECO:0000313" key="11">
    <source>
        <dbReference type="EMBL" id="KDR65838.1"/>
    </source>
</evidence>
<dbReference type="GO" id="GO:0005789">
    <property type="term" value="C:endoplasmic reticulum membrane"/>
    <property type="evidence" value="ECO:0007669"/>
    <property type="project" value="TreeGrafter"/>
</dbReference>
<dbReference type="EMBL" id="KL142431">
    <property type="protein sequence ID" value="KDR65838.1"/>
    <property type="molecule type" value="Genomic_DNA"/>
</dbReference>
<dbReference type="PANTHER" id="PTHR31361">
    <property type="entry name" value="BETA-GLUCAN SYNTHESIS-ASSOCIATED PROTEIN KRE6-RELATED"/>
    <property type="match status" value="1"/>
</dbReference>
<feature type="transmembrane region" description="Helical" evidence="9">
    <location>
        <begin position="82"/>
        <end position="105"/>
    </location>
</feature>
<keyword evidence="8" id="KW-0961">Cell wall biogenesis/degradation</keyword>
<evidence type="ECO:0000256" key="4">
    <source>
        <dbReference type="ARBA" id="ARBA00022968"/>
    </source>
</evidence>
<comment type="subcellular location">
    <subcellularLocation>
        <location evidence="1">Membrane</location>
        <topology evidence="1">Single-pass type II membrane protein</topology>
    </subcellularLocation>
</comment>
<dbReference type="Gene3D" id="2.60.120.200">
    <property type="match status" value="2"/>
</dbReference>
<gene>
    <name evidence="11" type="ORF">GALMADRAFT_260035</name>
</gene>
<keyword evidence="12" id="KW-1185">Reference proteome</keyword>
<dbReference type="HOGENOM" id="CLU_010811_3_1_1"/>
<keyword evidence="5 9" id="KW-1133">Transmembrane helix</keyword>
<dbReference type="Pfam" id="PF03935">
    <property type="entry name" value="SKN1_KRE6_Sbg1"/>
    <property type="match status" value="1"/>
</dbReference>
<evidence type="ECO:0000313" key="12">
    <source>
        <dbReference type="Proteomes" id="UP000027222"/>
    </source>
</evidence>
<sequence>MSGFPQTSTSATSLLLADNSSSPGAVVQHSIASKYSLTPSPKAWGLPIDIHTREPDDALHNPDPLRDRRVDKGGHIFTARGLGNLGCLFIIAAGFLTLFAGYPIFSHFTQHKQTTQGAFNLGGTNASGQVPLMSGNFALIDEDTPKDAYTKASYETGEEWELVFSDEFNTDGRSFYAGDDPFWEAVDFHYWGTNDLEWYDPGQITTGGGSLLIKLEQANPDNNHNLAYKNKFCFTGGLIETAVTLPGSNTVGGLWPAVWAMGNLGRAGYGGSLDGMWPYTYDSCDVGTLPNQTFPGTSTPVAAIQNGDPQYDNVLSFLPGQRLSACTCPGESHPGPMRKNGTYVGRSAPEIDILEAIVDPDGGKVSLSAQWGPYNAGYNWKNNTDNLIIYDTTSTVLNQYKGGVYQQTTSGLALANQNCYELNTKCFAIYGFEYKPGFDDAYITWINDGKKSWTLRAPGMAGDTLTQINARPVSQEPMYIIANLGISNNFGVLDPALTFPTTMRIDYIRVYQPKDALNVGCDPEDFPTADYIQTYEDVYTNPNITTWKEAKQPWPKNSLQNGGTC</sequence>
<evidence type="ECO:0000256" key="1">
    <source>
        <dbReference type="ARBA" id="ARBA00004606"/>
    </source>
</evidence>
<keyword evidence="7" id="KW-0325">Glycoprotein</keyword>
<dbReference type="PANTHER" id="PTHR31361:SF1">
    <property type="entry name" value="BETA-GLUCAN SYNTHESIS-ASSOCIATED PROTEIN KRE6-RELATED"/>
    <property type="match status" value="1"/>
</dbReference>
<evidence type="ECO:0000259" key="10">
    <source>
        <dbReference type="PROSITE" id="PS51762"/>
    </source>
</evidence>
<dbReference type="GO" id="GO:0005886">
    <property type="term" value="C:plasma membrane"/>
    <property type="evidence" value="ECO:0007669"/>
    <property type="project" value="TreeGrafter"/>
</dbReference>
<organism evidence="11 12">
    <name type="scientific">Galerina marginata (strain CBS 339.88)</name>
    <dbReference type="NCBI Taxonomy" id="685588"/>
    <lineage>
        <taxon>Eukaryota</taxon>
        <taxon>Fungi</taxon>
        <taxon>Dikarya</taxon>
        <taxon>Basidiomycota</taxon>
        <taxon>Agaricomycotina</taxon>
        <taxon>Agaricomycetes</taxon>
        <taxon>Agaricomycetidae</taxon>
        <taxon>Agaricales</taxon>
        <taxon>Agaricineae</taxon>
        <taxon>Strophariaceae</taxon>
        <taxon>Galerina</taxon>
    </lineage>
</organism>
<accession>A0A067SGE8</accession>
<dbReference type="AlphaFoldDB" id="A0A067SGE8"/>
<dbReference type="Proteomes" id="UP000027222">
    <property type="component" value="Unassembled WGS sequence"/>
</dbReference>
<dbReference type="FunFam" id="2.60.120.200:FF:000259">
    <property type="entry name" value="Chromosome 9, whole genome shotgun sequence"/>
    <property type="match status" value="1"/>
</dbReference>
<evidence type="ECO:0000256" key="3">
    <source>
        <dbReference type="ARBA" id="ARBA00022692"/>
    </source>
</evidence>
<evidence type="ECO:0000256" key="7">
    <source>
        <dbReference type="ARBA" id="ARBA00023180"/>
    </source>
</evidence>
<dbReference type="STRING" id="685588.A0A067SGE8"/>
<dbReference type="InterPro" id="IPR000757">
    <property type="entry name" value="Beta-glucanase-like"/>
</dbReference>
<dbReference type="InterPro" id="IPR013320">
    <property type="entry name" value="ConA-like_dom_sf"/>
</dbReference>
<dbReference type="GO" id="GO:0006078">
    <property type="term" value="P:(1-&gt;6)-beta-D-glucan biosynthetic process"/>
    <property type="evidence" value="ECO:0007669"/>
    <property type="project" value="TreeGrafter"/>
</dbReference>
<dbReference type="GO" id="GO:0031505">
    <property type="term" value="P:fungal-type cell wall organization"/>
    <property type="evidence" value="ECO:0007669"/>
    <property type="project" value="TreeGrafter"/>
</dbReference>
<evidence type="ECO:0000256" key="2">
    <source>
        <dbReference type="ARBA" id="ARBA00010962"/>
    </source>
</evidence>
<keyword evidence="4" id="KW-0735">Signal-anchor</keyword>
<evidence type="ECO:0000256" key="5">
    <source>
        <dbReference type="ARBA" id="ARBA00022989"/>
    </source>
</evidence>
<evidence type="ECO:0000256" key="9">
    <source>
        <dbReference type="SAM" id="Phobius"/>
    </source>
</evidence>